<evidence type="ECO:0000313" key="1">
    <source>
        <dbReference type="EMBL" id="AYV79801.1"/>
    </source>
</evidence>
<protein>
    <submittedName>
        <fullName evidence="1">Uncharacterized protein</fullName>
    </submittedName>
</protein>
<sequence>MASTYNLFTDRFPITADNKSRKSGNDGKAVNIFADDVINVDKQIIAKYGRQCIICGDGNRLEKTNILPSDTCRIYNINPNNFGIYNNLIMRSDISIGFLKFEFTVRPIILATINRDNSVWVELELFSLKHQMHLFNDKGKIKMKKQDTSVKGYSPFEQKNTTKTITVLFSTLYFLKWHYLQYLKHNKIRSYDNPDDYLKTTIFKINACYEDRVVDADNDVIMYESID</sequence>
<accession>A0A3G5A0M2</accession>
<name>A0A3G5A0M2_9VIRU</name>
<gene>
    <name evidence="1" type="ORF">Faunusvirus54_5</name>
</gene>
<organism evidence="1">
    <name type="scientific">Faunusvirus sp</name>
    <dbReference type="NCBI Taxonomy" id="2487766"/>
    <lineage>
        <taxon>Viruses</taxon>
        <taxon>Varidnaviria</taxon>
        <taxon>Bamfordvirae</taxon>
        <taxon>Nucleocytoviricota</taxon>
        <taxon>Megaviricetes</taxon>
        <taxon>Imitervirales</taxon>
        <taxon>Mimiviridae</taxon>
    </lineage>
</organism>
<dbReference type="EMBL" id="MK072185">
    <property type="protein sequence ID" value="AYV79801.1"/>
    <property type="molecule type" value="Genomic_DNA"/>
</dbReference>
<reference evidence="1" key="1">
    <citation type="submission" date="2018-10" db="EMBL/GenBank/DDBJ databases">
        <title>Hidden diversity of soil giant viruses.</title>
        <authorList>
            <person name="Schulz F."/>
            <person name="Alteio L."/>
            <person name="Goudeau D."/>
            <person name="Ryan E.M."/>
            <person name="Malmstrom R.R."/>
            <person name="Blanchard J."/>
            <person name="Woyke T."/>
        </authorList>
    </citation>
    <scope>NUCLEOTIDE SEQUENCE</scope>
    <source>
        <strain evidence="1">FNV1</strain>
    </source>
</reference>
<proteinExistence type="predicted"/>